<evidence type="ECO:0000256" key="2">
    <source>
        <dbReference type="ARBA" id="ARBA00022448"/>
    </source>
</evidence>
<keyword evidence="3" id="KW-0547">Nucleotide-binding</keyword>
<dbReference type="Pfam" id="PF17912">
    <property type="entry name" value="OB_MalK"/>
    <property type="match status" value="1"/>
</dbReference>
<comment type="catalytic activity">
    <reaction evidence="5">
        <text>alpha,alpha-trehalose(out) + ATP + H2O = alpha,alpha-trehalose(in) + ADP + phosphate + H(+)</text>
        <dbReference type="Rhea" id="RHEA:75203"/>
        <dbReference type="ChEBI" id="CHEBI:15377"/>
        <dbReference type="ChEBI" id="CHEBI:15378"/>
        <dbReference type="ChEBI" id="CHEBI:16551"/>
        <dbReference type="ChEBI" id="CHEBI:30616"/>
        <dbReference type="ChEBI" id="CHEBI:43474"/>
        <dbReference type="ChEBI" id="CHEBI:456216"/>
    </reaction>
</comment>
<dbReference type="OrthoDB" id="9802264at2"/>
<evidence type="ECO:0000256" key="9">
    <source>
        <dbReference type="ARBA" id="ARBA00080647"/>
    </source>
</evidence>
<comment type="caution">
    <text evidence="12">The sequence shown here is derived from an EMBL/GenBank/DDBJ whole genome shotgun (WGS) entry which is preliminary data.</text>
</comment>
<dbReference type="Proteomes" id="UP000316331">
    <property type="component" value="Unassembled WGS sequence"/>
</dbReference>
<dbReference type="PANTHER" id="PTHR43875">
    <property type="entry name" value="MALTODEXTRIN IMPORT ATP-BINDING PROTEIN MSMX"/>
    <property type="match status" value="1"/>
</dbReference>
<comment type="subcellular location">
    <subcellularLocation>
        <location evidence="1">Cell inner membrane</location>
        <topology evidence="1">Peripheral membrane protein</topology>
        <orientation evidence="1">Cytoplasmic side</orientation>
    </subcellularLocation>
</comment>
<accession>A0A543F722</accession>
<dbReference type="SUPFAM" id="SSF50331">
    <property type="entry name" value="MOP-like"/>
    <property type="match status" value="1"/>
</dbReference>
<evidence type="ECO:0000256" key="1">
    <source>
        <dbReference type="ARBA" id="ARBA00004515"/>
    </source>
</evidence>
<dbReference type="GO" id="GO:0055052">
    <property type="term" value="C:ATP-binding cassette (ABC) transporter complex, substrate-binding subunit-containing"/>
    <property type="evidence" value="ECO:0007669"/>
    <property type="project" value="TreeGrafter"/>
</dbReference>
<dbReference type="InterPro" id="IPR047641">
    <property type="entry name" value="ABC_transpr_MalK/UgpC-like"/>
</dbReference>
<organism evidence="12 13">
    <name type="scientific">Nocardia bhagyanarayanae</name>
    <dbReference type="NCBI Taxonomy" id="1215925"/>
    <lineage>
        <taxon>Bacteria</taxon>
        <taxon>Bacillati</taxon>
        <taxon>Actinomycetota</taxon>
        <taxon>Actinomycetes</taxon>
        <taxon>Mycobacteriales</taxon>
        <taxon>Nocardiaceae</taxon>
        <taxon>Nocardia</taxon>
    </lineage>
</organism>
<dbReference type="SMART" id="SM00382">
    <property type="entry name" value="AAA"/>
    <property type="match status" value="1"/>
</dbReference>
<evidence type="ECO:0000256" key="5">
    <source>
        <dbReference type="ARBA" id="ARBA00050305"/>
    </source>
</evidence>
<dbReference type="FunFam" id="3.40.50.300:FF:000042">
    <property type="entry name" value="Maltose/maltodextrin ABC transporter, ATP-binding protein"/>
    <property type="match status" value="1"/>
</dbReference>
<dbReference type="InterPro" id="IPR008995">
    <property type="entry name" value="Mo/tungstate-bd_C_term_dom"/>
</dbReference>
<dbReference type="AlphaFoldDB" id="A0A543F722"/>
<evidence type="ECO:0000256" key="8">
    <source>
        <dbReference type="ARBA" id="ARBA00072105"/>
    </source>
</evidence>
<dbReference type="EMBL" id="VFPG01000001">
    <property type="protein sequence ID" value="TQM29629.1"/>
    <property type="molecule type" value="Genomic_DNA"/>
</dbReference>
<dbReference type="Gene3D" id="2.40.50.140">
    <property type="entry name" value="Nucleic acid-binding proteins"/>
    <property type="match status" value="1"/>
</dbReference>
<evidence type="ECO:0000256" key="7">
    <source>
        <dbReference type="ARBA" id="ARBA00063658"/>
    </source>
</evidence>
<dbReference type="InterPro" id="IPR012340">
    <property type="entry name" value="NA-bd_OB-fold"/>
</dbReference>
<comment type="function">
    <text evidence="6">Part of the ABC transporter complex LpqY-SugA-SugB-SugC, which is highly specific for uptake of trehalose. Involved in the recycling of extracellular trehalose released from trehalose-containing molecules synthesized by M.tuberculosis. Trehalose uptake is essential for virulence. Responsible for energy coupling to the transport system.</text>
</comment>
<keyword evidence="2" id="KW-0813">Transport</keyword>
<dbReference type="GO" id="GO:0016887">
    <property type="term" value="F:ATP hydrolysis activity"/>
    <property type="evidence" value="ECO:0007669"/>
    <property type="project" value="InterPro"/>
</dbReference>
<evidence type="ECO:0000256" key="3">
    <source>
        <dbReference type="ARBA" id="ARBA00022741"/>
    </source>
</evidence>
<gene>
    <name evidence="12" type="ORF">FB390_1237</name>
</gene>
<dbReference type="Gene3D" id="2.40.50.100">
    <property type="match status" value="1"/>
</dbReference>
<dbReference type="InterPro" id="IPR040582">
    <property type="entry name" value="OB_MalK-like"/>
</dbReference>
<protein>
    <recommendedName>
        <fullName evidence="8">Trehalose import ATP-binding protein SugC</fullName>
    </recommendedName>
    <alternativeName>
        <fullName evidence="10">Nucleotide-binding domain of SugABC transporter</fullName>
    </alternativeName>
    <alternativeName>
        <fullName evidence="9">SugABC transporter ATPase SugC</fullName>
    </alternativeName>
</protein>
<dbReference type="PROSITE" id="PS50893">
    <property type="entry name" value="ABC_TRANSPORTER_2"/>
    <property type="match status" value="1"/>
</dbReference>
<dbReference type="InterPro" id="IPR003439">
    <property type="entry name" value="ABC_transporter-like_ATP-bd"/>
</dbReference>
<evidence type="ECO:0000259" key="11">
    <source>
        <dbReference type="PROSITE" id="PS50893"/>
    </source>
</evidence>
<dbReference type="InterPro" id="IPR003593">
    <property type="entry name" value="AAA+_ATPase"/>
</dbReference>
<dbReference type="PANTHER" id="PTHR43875:SF1">
    <property type="entry name" value="OSMOPROTECTIVE COMPOUNDS UPTAKE ATP-BINDING PROTEIN GGTA"/>
    <property type="match status" value="1"/>
</dbReference>
<proteinExistence type="predicted"/>
<dbReference type="Pfam" id="PF00005">
    <property type="entry name" value="ABC_tran"/>
    <property type="match status" value="1"/>
</dbReference>
<evidence type="ECO:0000313" key="12">
    <source>
        <dbReference type="EMBL" id="TQM29629.1"/>
    </source>
</evidence>
<feature type="domain" description="ABC transporter" evidence="11">
    <location>
        <begin position="4"/>
        <end position="236"/>
    </location>
</feature>
<dbReference type="SUPFAM" id="SSF52540">
    <property type="entry name" value="P-loop containing nucleoside triphosphate hydrolases"/>
    <property type="match status" value="1"/>
</dbReference>
<dbReference type="Gene3D" id="3.40.50.300">
    <property type="entry name" value="P-loop containing nucleotide triphosphate hydrolases"/>
    <property type="match status" value="1"/>
</dbReference>
<dbReference type="InterPro" id="IPR027417">
    <property type="entry name" value="P-loop_NTPase"/>
</dbReference>
<evidence type="ECO:0000256" key="10">
    <source>
        <dbReference type="ARBA" id="ARBA00082626"/>
    </source>
</evidence>
<evidence type="ECO:0000313" key="13">
    <source>
        <dbReference type="Proteomes" id="UP000316331"/>
    </source>
</evidence>
<keyword evidence="4 12" id="KW-0067">ATP-binding</keyword>
<name>A0A543F722_9NOCA</name>
<evidence type="ECO:0000256" key="4">
    <source>
        <dbReference type="ARBA" id="ARBA00022840"/>
    </source>
</evidence>
<comment type="subunit">
    <text evidence="7">Monomer. Homodimerizes in the presence of ATP. The complex is composed of two ATP-binding proteins (SugC), two transmembrane proteins (SugA and SugB) and a solute-binding protein (LpqY).</text>
</comment>
<dbReference type="GO" id="GO:0140359">
    <property type="term" value="F:ABC-type transporter activity"/>
    <property type="evidence" value="ECO:0007669"/>
    <property type="project" value="UniProtKB-ARBA"/>
</dbReference>
<dbReference type="RefSeq" id="WP_141808066.1">
    <property type="nucleotide sequence ID" value="NZ_VFPG01000001.1"/>
</dbReference>
<dbReference type="GO" id="GO:0005524">
    <property type="term" value="F:ATP binding"/>
    <property type="evidence" value="ECO:0007669"/>
    <property type="project" value="UniProtKB-KW"/>
</dbReference>
<evidence type="ECO:0000256" key="6">
    <source>
        <dbReference type="ARBA" id="ARBA00056091"/>
    </source>
</evidence>
<sequence>MATVLFDRVTHRYSGAPTPTVDDLQIEIADGEFVVLVGPSACGKSTSLRMLAGLATVEHGRILIGERDVTELPPHARDVAMVFGSYALYPNMTVAQNMGFALRDAGVTEADAQVRVDEAAKLLELEDLLDRKPAKLSDGERQRVALARVIARKPQVLCMDDPLSNLDAELRVSTWPQIVSLQKRLGTTTVYATHDQAEAMAVGDRVAVLRAGSLQQFAAPRDLYDDPVNAFVAGFIGSPGMNLLDAPVRDDAAVLDDLRIPLPRSMRKDARIIVGIRPESWEITTDSEASLAIDAELVRELGAESFVYGHGISEDWRSRSGKVVARVDHHFRAALGAPLQLRPKPDEVLFFDAETETRLR</sequence>
<reference evidence="12 13" key="1">
    <citation type="submission" date="2019-06" db="EMBL/GenBank/DDBJ databases">
        <title>Sequencing the genomes of 1000 actinobacteria strains.</title>
        <authorList>
            <person name="Klenk H.-P."/>
        </authorList>
    </citation>
    <scope>NUCLEOTIDE SEQUENCE [LARGE SCALE GENOMIC DNA]</scope>
    <source>
        <strain evidence="12 13">DSM 103495</strain>
    </source>
</reference>
<keyword evidence="13" id="KW-1185">Reference proteome</keyword>